<dbReference type="PANTHER" id="PTHR43022:SF1">
    <property type="entry name" value="PROTEIN SMF"/>
    <property type="match status" value="1"/>
</dbReference>
<comment type="similarity">
    <text evidence="1">Belongs to the DprA/Smf family.</text>
</comment>
<evidence type="ECO:0000259" key="2">
    <source>
        <dbReference type="Pfam" id="PF02481"/>
    </source>
</evidence>
<dbReference type="InterPro" id="IPR057666">
    <property type="entry name" value="DrpA_SLOG"/>
</dbReference>
<evidence type="ECO:0000313" key="4">
    <source>
        <dbReference type="Proteomes" id="UP000244867"/>
    </source>
</evidence>
<dbReference type="SUPFAM" id="SSF102405">
    <property type="entry name" value="MCP/YpsA-like"/>
    <property type="match status" value="1"/>
</dbReference>
<evidence type="ECO:0000313" key="3">
    <source>
        <dbReference type="EMBL" id="PUA80715.1"/>
    </source>
</evidence>
<sequence>MSAEQERLARVRLSHAVEPGDGHVADRVLEIGAQATIDEVVALGQRPELVARLRDVDPDRVLEIAERTGLRFVTPADVEWPTQLDDLGHGQRVQGMGGVPVGLWVRGPMRLDELAGSIAVVGSRSATSYGFGVATEVAATVARAGSPVVSGAAFGIDQAGHRGALSAGGATVAVLACGADRVYPAAHRELVDHVATHFAVVSEAPIGSAPTKVRFLSRNRLIAALSTGTVLVEAALRSGALNTAHWADDLSRVLMGVPGPVTSVTSQGVHERIRVGAATLVTSGLEVLELTGLAGQHLVTPPRGPDRPHDAFSVDEVRVLDAVPVSRGASAASIAGVAGVSAQEADRVLRAMTDAGLVRLDVDGWRVVAPGSAR</sequence>
<dbReference type="Pfam" id="PF02481">
    <property type="entry name" value="DNA_processg_A"/>
    <property type="match status" value="1"/>
</dbReference>
<accession>A0A2R7YWG2</accession>
<dbReference type="EMBL" id="PYXZ01000005">
    <property type="protein sequence ID" value="PUA80715.1"/>
    <property type="molecule type" value="Genomic_DNA"/>
</dbReference>
<dbReference type="OrthoDB" id="9785707at2"/>
<proteinExistence type="inferred from homology"/>
<dbReference type="Proteomes" id="UP000244867">
    <property type="component" value="Unassembled WGS sequence"/>
</dbReference>
<dbReference type="AlphaFoldDB" id="A0A2R7YWG2"/>
<dbReference type="PANTHER" id="PTHR43022">
    <property type="entry name" value="PROTEIN SMF"/>
    <property type="match status" value="1"/>
</dbReference>
<comment type="caution">
    <text evidence="3">The sequence shown here is derived from an EMBL/GenBank/DDBJ whole genome shotgun (WGS) entry which is preliminary data.</text>
</comment>
<gene>
    <name evidence="3" type="primary">dprA</name>
    <name evidence="3" type="ORF">C7S10_13275</name>
</gene>
<evidence type="ECO:0000256" key="1">
    <source>
        <dbReference type="ARBA" id="ARBA00006525"/>
    </source>
</evidence>
<reference evidence="3 4" key="1">
    <citation type="submission" date="2018-03" db="EMBL/GenBank/DDBJ databases">
        <authorList>
            <person name="Keele B.F."/>
        </authorList>
    </citation>
    <scope>NUCLEOTIDE SEQUENCE [LARGE SCALE GENOMIC DNA]</scope>
    <source>
        <strain evidence="3 4">IB-3</strain>
    </source>
</reference>
<keyword evidence="4" id="KW-1185">Reference proteome</keyword>
<dbReference type="NCBIfam" id="TIGR00732">
    <property type="entry name" value="dprA"/>
    <property type="match status" value="1"/>
</dbReference>
<dbReference type="InterPro" id="IPR036390">
    <property type="entry name" value="WH_DNA-bd_sf"/>
</dbReference>
<dbReference type="SUPFAM" id="SSF46785">
    <property type="entry name" value="Winged helix' DNA-binding domain"/>
    <property type="match status" value="1"/>
</dbReference>
<dbReference type="Gene3D" id="3.40.50.450">
    <property type="match status" value="1"/>
</dbReference>
<dbReference type="GO" id="GO:0009294">
    <property type="term" value="P:DNA-mediated transformation"/>
    <property type="evidence" value="ECO:0007669"/>
    <property type="project" value="InterPro"/>
</dbReference>
<dbReference type="InterPro" id="IPR003488">
    <property type="entry name" value="DprA"/>
</dbReference>
<feature type="domain" description="Smf/DprA SLOG" evidence="2">
    <location>
        <begin position="72"/>
        <end position="289"/>
    </location>
</feature>
<organism evidence="3 4">
    <name type="scientific">Nocardioides currus</name>
    <dbReference type="NCBI Taxonomy" id="2133958"/>
    <lineage>
        <taxon>Bacteria</taxon>
        <taxon>Bacillati</taxon>
        <taxon>Actinomycetota</taxon>
        <taxon>Actinomycetes</taxon>
        <taxon>Propionibacteriales</taxon>
        <taxon>Nocardioidaceae</taxon>
        <taxon>Nocardioides</taxon>
    </lineage>
</organism>
<name>A0A2R7YWG2_9ACTN</name>
<protein>
    <submittedName>
        <fullName evidence="3">DNA-protecting protein DprA</fullName>
    </submittedName>
</protein>
<dbReference type="RefSeq" id="WP_108344909.1">
    <property type="nucleotide sequence ID" value="NZ_PYXZ01000005.1"/>
</dbReference>